<protein>
    <submittedName>
        <fullName evidence="1">Uncharacterized protein</fullName>
    </submittedName>
</protein>
<organism evidence="1 2">
    <name type="scientific">Diphasiastrum complanatum</name>
    <name type="common">Issler's clubmoss</name>
    <name type="synonym">Lycopodium complanatum</name>
    <dbReference type="NCBI Taxonomy" id="34168"/>
    <lineage>
        <taxon>Eukaryota</taxon>
        <taxon>Viridiplantae</taxon>
        <taxon>Streptophyta</taxon>
        <taxon>Embryophyta</taxon>
        <taxon>Tracheophyta</taxon>
        <taxon>Lycopodiopsida</taxon>
        <taxon>Lycopodiales</taxon>
        <taxon>Lycopodiaceae</taxon>
        <taxon>Lycopodioideae</taxon>
        <taxon>Diphasiastrum</taxon>
    </lineage>
</organism>
<dbReference type="Proteomes" id="UP001162992">
    <property type="component" value="Chromosome 2"/>
</dbReference>
<evidence type="ECO:0000313" key="1">
    <source>
        <dbReference type="EMBL" id="KAJ7565092.1"/>
    </source>
</evidence>
<comment type="caution">
    <text evidence="1">The sequence shown here is derived from an EMBL/GenBank/DDBJ whole genome shotgun (WGS) entry which is preliminary data.</text>
</comment>
<accession>A0ACC2EF30</accession>
<sequence length="222" mass="25711">MALTKSLRTLYLASYNWILFFGWLQTLYLALSALKKTGFTSVYAAVEKPLQVWQTSALLEIFNGLAGIVRSPIIATLPQIGSRIYITWGILWSFPEIRQHWLVTQLVLSWSITEVIRYFFFALKETFGWTPAFLLWLRYSTFFVCYPTGIFGEAGLVYLALPYMKNSDIYSLRMPNKFNFSFDYYYASVVTLLSYIPGSPHMYNYMIGQRKKALGKGKKKSH</sequence>
<dbReference type="EMBL" id="CM055093">
    <property type="protein sequence ID" value="KAJ7565092.1"/>
    <property type="molecule type" value="Genomic_DNA"/>
</dbReference>
<gene>
    <name evidence="1" type="ORF">O6H91_02G047700</name>
</gene>
<proteinExistence type="predicted"/>
<reference evidence="2" key="1">
    <citation type="journal article" date="2024" name="Proc. Natl. Acad. Sci. U.S.A.">
        <title>Extraordinary preservation of gene collinearity over three hundred million years revealed in homosporous lycophytes.</title>
        <authorList>
            <person name="Li C."/>
            <person name="Wickell D."/>
            <person name="Kuo L.Y."/>
            <person name="Chen X."/>
            <person name="Nie B."/>
            <person name="Liao X."/>
            <person name="Peng D."/>
            <person name="Ji J."/>
            <person name="Jenkins J."/>
            <person name="Williams M."/>
            <person name="Shu S."/>
            <person name="Plott C."/>
            <person name="Barry K."/>
            <person name="Rajasekar S."/>
            <person name="Grimwood J."/>
            <person name="Han X."/>
            <person name="Sun S."/>
            <person name="Hou Z."/>
            <person name="He W."/>
            <person name="Dai G."/>
            <person name="Sun C."/>
            <person name="Schmutz J."/>
            <person name="Leebens-Mack J.H."/>
            <person name="Li F.W."/>
            <person name="Wang L."/>
        </authorList>
    </citation>
    <scope>NUCLEOTIDE SEQUENCE [LARGE SCALE GENOMIC DNA]</scope>
    <source>
        <strain evidence="2">cv. PW_Plant_1</strain>
    </source>
</reference>
<name>A0ACC2EF30_DIPCM</name>
<evidence type="ECO:0000313" key="2">
    <source>
        <dbReference type="Proteomes" id="UP001162992"/>
    </source>
</evidence>
<keyword evidence="2" id="KW-1185">Reference proteome</keyword>